<evidence type="ECO:0008006" key="7">
    <source>
        <dbReference type="Google" id="ProtNLM"/>
    </source>
</evidence>
<dbReference type="Pfam" id="PF11329">
    <property type="entry name" value="DUF3131"/>
    <property type="match status" value="1"/>
</dbReference>
<evidence type="ECO:0000259" key="3">
    <source>
        <dbReference type="Pfam" id="PF10091"/>
    </source>
</evidence>
<keyword evidence="6" id="KW-1185">Reference proteome</keyword>
<evidence type="ECO:0000256" key="2">
    <source>
        <dbReference type="SAM" id="SignalP"/>
    </source>
</evidence>
<feature type="domain" description="DUF3131" evidence="4">
    <location>
        <begin position="64"/>
        <end position="204"/>
    </location>
</feature>
<name>A0A931DUM7_9ACTN</name>
<feature type="chain" id="PRO_5037635687" description="Glycoamylase-like domain-containing protein" evidence="2">
    <location>
        <begin position="23"/>
        <end position="537"/>
    </location>
</feature>
<dbReference type="AlphaFoldDB" id="A0A931DUM7"/>
<dbReference type="InterPro" id="IPR019282">
    <property type="entry name" value="Glycoamylase-like_cons_dom"/>
</dbReference>
<dbReference type="Gene3D" id="1.50.10.140">
    <property type="match status" value="1"/>
</dbReference>
<feature type="domain" description="Glycoamylase-like" evidence="3">
    <location>
        <begin position="318"/>
        <end position="501"/>
    </location>
</feature>
<gene>
    <name evidence="5" type="ORF">IW256_007121</name>
</gene>
<feature type="region of interest" description="Disordered" evidence="1">
    <location>
        <begin position="34"/>
        <end position="55"/>
    </location>
</feature>
<evidence type="ECO:0000313" key="5">
    <source>
        <dbReference type="EMBL" id="MBG6093008.1"/>
    </source>
</evidence>
<dbReference type="InterPro" id="IPR021478">
    <property type="entry name" value="DUF3131"/>
</dbReference>
<feature type="compositionally biased region" description="Basic and acidic residues" evidence="1">
    <location>
        <begin position="45"/>
        <end position="55"/>
    </location>
</feature>
<evidence type="ECO:0000259" key="4">
    <source>
        <dbReference type="Pfam" id="PF11329"/>
    </source>
</evidence>
<keyword evidence="2" id="KW-0732">Signal</keyword>
<reference evidence="5" key="1">
    <citation type="submission" date="2020-11" db="EMBL/GenBank/DDBJ databases">
        <title>Sequencing the genomes of 1000 actinobacteria strains.</title>
        <authorList>
            <person name="Klenk H.-P."/>
        </authorList>
    </citation>
    <scope>NUCLEOTIDE SEQUENCE</scope>
    <source>
        <strain evidence="5">DSM 43175</strain>
    </source>
</reference>
<dbReference type="Pfam" id="PF10091">
    <property type="entry name" value="Glycoamylase"/>
    <property type="match status" value="1"/>
</dbReference>
<proteinExistence type="predicted"/>
<evidence type="ECO:0000256" key="1">
    <source>
        <dbReference type="SAM" id="MobiDB-lite"/>
    </source>
</evidence>
<accession>A0A931DUM7</accession>
<feature type="signal peptide" evidence="2">
    <location>
        <begin position="1"/>
        <end position="22"/>
    </location>
</feature>
<comment type="caution">
    <text evidence="5">The sequence shown here is derived from an EMBL/GenBank/DDBJ whole genome shotgun (WGS) entry which is preliminary data.</text>
</comment>
<dbReference type="Proteomes" id="UP000614047">
    <property type="component" value="Unassembled WGS sequence"/>
</dbReference>
<sequence length="537" mass="57257">MRARLRVLTTTLAASAITAALAAPVNAPALADPGTAAGEASANAPRERAPRDGKRQDALLRTFAADTWKSLAAMVAPATGLPSDGVSGDLTTPDKVTSPTNIGGYMWSTVVARDLGLIGAADAEARIARAIASVERLDRHESGQFFNWYDPATLKVVTTWPSTGAPVKPFLSSVDNAWLAGALMTVRNAVPSTAAAANRILKGMDFAAYYDPKGAPNGTGLLRGGFWVNPPDPDCSIKGNYTGGTDVYYTCHVYGAPAETRMATYVGIALGRLPAQHYFGLYRTMGHKDCDFGWQETRPEGTTQTHLGIKVFEGTYGYRGIRLVPTWGGSMFEALMPDLLVPERKWAPTSWGRNHPAYVAAQIEHGLREAKYGYWGFSPSNDPDGGYREYGVDGIGIQGDGYTSDQERTQTDPGYEGCRPAAPAPASFGDGVVTPHAAFLALPYARNAALDNLVKLKADFPSYGPGGFYDAVAVRSGKVSRRYLSLDQSMVMGALGNVLAGGTLHRHFGAGEVAGRLKPVLGLETWNVVLPPAKRPR</sequence>
<protein>
    <recommendedName>
        <fullName evidence="7">Glycoamylase-like domain-containing protein</fullName>
    </recommendedName>
</protein>
<organism evidence="5 6">
    <name type="scientific">Actinomadura viridis</name>
    <dbReference type="NCBI Taxonomy" id="58110"/>
    <lineage>
        <taxon>Bacteria</taxon>
        <taxon>Bacillati</taxon>
        <taxon>Actinomycetota</taxon>
        <taxon>Actinomycetes</taxon>
        <taxon>Streptosporangiales</taxon>
        <taxon>Thermomonosporaceae</taxon>
        <taxon>Actinomadura</taxon>
    </lineage>
</organism>
<dbReference type="EMBL" id="JADOUA010000001">
    <property type="protein sequence ID" value="MBG6093008.1"/>
    <property type="molecule type" value="Genomic_DNA"/>
</dbReference>
<dbReference type="RefSeq" id="WP_197015120.1">
    <property type="nucleotide sequence ID" value="NZ_BAABES010000018.1"/>
</dbReference>
<evidence type="ECO:0000313" key="6">
    <source>
        <dbReference type="Proteomes" id="UP000614047"/>
    </source>
</evidence>